<dbReference type="PANTHER" id="PTHR46093:SF18">
    <property type="entry name" value="FIBRONECTIN TYPE-III DOMAIN-CONTAINING PROTEIN"/>
    <property type="match status" value="1"/>
</dbReference>
<dbReference type="Gene3D" id="2.120.10.80">
    <property type="entry name" value="Kelch-type beta propeller"/>
    <property type="match status" value="2"/>
</dbReference>
<feature type="region of interest" description="Disordered" evidence="4">
    <location>
        <begin position="328"/>
        <end position="366"/>
    </location>
</feature>
<comment type="caution">
    <text evidence="5">The sequence shown here is derived from an EMBL/GenBank/DDBJ whole genome shotgun (WGS) entry which is preliminary data.</text>
</comment>
<evidence type="ECO:0000256" key="4">
    <source>
        <dbReference type="SAM" id="MobiDB-lite"/>
    </source>
</evidence>
<evidence type="ECO:0000313" key="5">
    <source>
        <dbReference type="EMBL" id="GLC50273.1"/>
    </source>
</evidence>
<dbReference type="EMBL" id="BRXU01000003">
    <property type="protein sequence ID" value="GLC50273.1"/>
    <property type="molecule type" value="Genomic_DNA"/>
</dbReference>
<dbReference type="PANTHER" id="PTHR46093">
    <property type="entry name" value="ACYL-COA-BINDING DOMAIN-CONTAINING PROTEIN 5"/>
    <property type="match status" value="1"/>
</dbReference>
<dbReference type="Pfam" id="PF24681">
    <property type="entry name" value="Kelch_KLHDC2_KLHL20_DRC7"/>
    <property type="match status" value="1"/>
</dbReference>
<reference evidence="5 6" key="1">
    <citation type="journal article" date="2023" name="Commun. Biol.">
        <title>Reorganization of the ancestral sex-determining regions during the evolution of trioecy in Pleodorina starrii.</title>
        <authorList>
            <person name="Takahashi K."/>
            <person name="Suzuki S."/>
            <person name="Kawai-Toyooka H."/>
            <person name="Yamamoto K."/>
            <person name="Hamaji T."/>
            <person name="Ootsuki R."/>
            <person name="Yamaguchi H."/>
            <person name="Kawachi M."/>
            <person name="Higashiyama T."/>
            <person name="Nozaki H."/>
        </authorList>
    </citation>
    <scope>NUCLEOTIDE SEQUENCE [LARGE SCALE GENOMIC DNA]</scope>
    <source>
        <strain evidence="5 6">NIES-4479</strain>
    </source>
</reference>
<feature type="coiled-coil region" evidence="3">
    <location>
        <begin position="1474"/>
        <end position="1530"/>
    </location>
</feature>
<feature type="compositionally biased region" description="Low complexity" evidence="4">
    <location>
        <begin position="1044"/>
        <end position="1054"/>
    </location>
</feature>
<dbReference type="InterPro" id="IPR011043">
    <property type="entry name" value="Gal_Oxase/kelch_b-propeller"/>
</dbReference>
<evidence type="ECO:0000256" key="2">
    <source>
        <dbReference type="ARBA" id="ARBA00022737"/>
    </source>
</evidence>
<proteinExistence type="predicted"/>
<gene>
    <name evidence="5" type="primary">PLEST000240</name>
    <name evidence="5" type="ORF">PLESTB_000361400</name>
</gene>
<feature type="compositionally biased region" description="Gly residues" evidence="4">
    <location>
        <begin position="954"/>
        <end position="966"/>
    </location>
</feature>
<keyword evidence="3" id="KW-0175">Coiled coil</keyword>
<evidence type="ECO:0000256" key="3">
    <source>
        <dbReference type="SAM" id="Coils"/>
    </source>
</evidence>
<dbReference type="InterPro" id="IPR015915">
    <property type="entry name" value="Kelch-typ_b-propeller"/>
</dbReference>
<dbReference type="OrthoDB" id="538909at2759"/>
<feature type="compositionally biased region" description="Low complexity" evidence="4">
    <location>
        <begin position="1693"/>
        <end position="1710"/>
    </location>
</feature>
<feature type="region of interest" description="Disordered" evidence="4">
    <location>
        <begin position="1646"/>
        <end position="1734"/>
    </location>
</feature>
<feature type="compositionally biased region" description="Polar residues" evidence="4">
    <location>
        <begin position="1676"/>
        <end position="1692"/>
    </location>
</feature>
<feature type="compositionally biased region" description="Gly residues" evidence="4">
    <location>
        <begin position="355"/>
        <end position="366"/>
    </location>
</feature>
<accession>A0A9W6BEI3</accession>
<feature type="compositionally biased region" description="Low complexity" evidence="4">
    <location>
        <begin position="941"/>
        <end position="953"/>
    </location>
</feature>
<protein>
    <submittedName>
        <fullName evidence="5">Uncharacterized protein</fullName>
    </submittedName>
</protein>
<dbReference type="InterPro" id="IPR006652">
    <property type="entry name" value="Kelch_1"/>
</dbReference>
<feature type="region of interest" description="Disordered" evidence="4">
    <location>
        <begin position="1044"/>
        <end position="1069"/>
    </location>
</feature>
<keyword evidence="6" id="KW-1185">Reference proteome</keyword>
<feature type="coiled-coil region" evidence="3">
    <location>
        <begin position="432"/>
        <end position="473"/>
    </location>
</feature>
<dbReference type="Proteomes" id="UP001165080">
    <property type="component" value="Unassembled WGS sequence"/>
</dbReference>
<evidence type="ECO:0000256" key="1">
    <source>
        <dbReference type="ARBA" id="ARBA00022441"/>
    </source>
</evidence>
<keyword evidence="1" id="KW-0880">Kelch repeat</keyword>
<feature type="region of interest" description="Disordered" evidence="4">
    <location>
        <begin position="206"/>
        <end position="226"/>
    </location>
</feature>
<evidence type="ECO:0000313" key="6">
    <source>
        <dbReference type="Proteomes" id="UP001165080"/>
    </source>
</evidence>
<keyword evidence="2" id="KW-0677">Repeat</keyword>
<feature type="region of interest" description="Disordered" evidence="4">
    <location>
        <begin position="941"/>
        <end position="966"/>
    </location>
</feature>
<dbReference type="SMART" id="SM00612">
    <property type="entry name" value="Kelch"/>
    <property type="match status" value="2"/>
</dbReference>
<organism evidence="5 6">
    <name type="scientific">Pleodorina starrii</name>
    <dbReference type="NCBI Taxonomy" id="330485"/>
    <lineage>
        <taxon>Eukaryota</taxon>
        <taxon>Viridiplantae</taxon>
        <taxon>Chlorophyta</taxon>
        <taxon>core chlorophytes</taxon>
        <taxon>Chlorophyceae</taxon>
        <taxon>CS clade</taxon>
        <taxon>Chlamydomonadales</taxon>
        <taxon>Volvocaceae</taxon>
        <taxon>Pleodorina</taxon>
    </lineage>
</organism>
<name>A0A9W6BEI3_9CHLO</name>
<sequence length="1818" mass="195204">MATARERVQFLDARLRELEERFGSGFQCPVVLPALPDLALTQQPDGAGPMEPDGAASSRADVSLPVPISQPPAVCTVGGFVDQSIEHTRQLESMAVYGGGPASLPGGSAAGVRSSARAANSVRRLFEPLAATASPRAPAAEPHGGAAAASSTVTAASVQAALRPEVPLRLYRQGLPHRDLGPPQSMWEADRSAAVVALSDRVQQLEHELHQQQQQHQQPGAYPPDPDRAMGAAVAAQAVMPPPAVDLLPVPRSVLGGTSHASAAAYDGIHASGAPPAPVTYYPPPPSGQPMTADAAVVRLQAAQGPRGQARALAASVAASAAATVPSVMMRRRRNENAQPRGNYGTEEGENHFAHGGGAAASGGVRAGGAAATSSIGVSAPMGYASATASAAASVHVAALREAGPLQPAGPYPMVAAALAVGTPGMGGSTWEQAKMRALMSLEQQRDALRAQLDEFRGQEVRHRRELTDLREEHRKQMQDAAGLTGRKFVRLMRSAWIVYSRRLMALKTSRALHAWRRIATRNRRLVWAAAVWRQRDLGVVMGEWQMLVLTSRRQRQARQRAVARYRRTVLLAWAAAAQEGLLLRRLGRRVALARCRRLLAAWARRAGELRAKRQRLRGAEAHRCRVLLSIGWRGLAAAVARSRQDEAALRQRLARVATVAAFKTWVAQTRLGRRLDAMHRRAALRTALRSWAALSGRMCCLRRKLAALHATWRRRRQAILLAGWRAAARRLALLTTAGRALETAVRHDLMSHALTALRLAPRERAWGRRRGVAALRAWCGMTRRAVRNRRILLARQLSRNRSTLAAAFDAWRVLGKARSVRLHLREIHRLQELEPMYEHQMELVRQDRAAVQGHVRAVMSELNALRGELLRGFVVSAEGGLLGKPLRWHSLPPDPDQWQPPPRCRHSTFCLRALQLPHAPPPGAATQPLPVHRTMRSTLSGTATATSAEAAEGGTGSTGTMGRGGAAVYRGTATAPLQLTGTSTIQGHHAEVEAVIPDVAGVLVVFGGVNEEEWFRDVHVLEISYADGGGATFRWHQVEVQPEAEPAGGAEAGTLRSTAGTGGTGKLPLHTRRDHAACVTSPNQFVVVGGFDGTAELMDIQAVTVRAAEDSAGWAATVRAVVPRNRTPPGRSHHTVTAHDEGRSLYVFGGYASSRGTLGELWAFHLDHLEWWQPNTTGDQPPPRRNHVAALVGGRLFVHGGFNGMECLGDSWVLDPQTWHWEQLRTSGSAPRSRRGHAAEVVDDRYLVVHGGYDGSGELADGAVLDTATGAWRDLAAAGGPQDMPTARAYHTLTLVGHVMVALGGSGPMGHLLDMHLLESPPLVAGLAQQYRLMSTAAQLSATQAGLADMEAALAVTRHRAELAEQQLQVLREGSSELLARHNAALADIDRLKARVAAEAVRLVAAEATTAEAQLALATAERRLRRTREGGQEVAAAARDMHDIVCDLREEVARLRSQLLTTMQQQTRDASQVASTAAERQLLQQQLAGAQQEAALLRGMLAAAETEFRAALDRQRSAAEAELAAAAEHAKQLAVAAATAAGGAAATGTAADMDLVVLHQLAIATARAETAELRLHAMEREHGGLQADISNIKRQLQQQRQARDAAEERAAAAMQHMHASELRYQMQVEDLQRQLAEAQRERWRQDLQVLPPRKRAAPPQQPEDAPSAAAAQVPEQMSQAPGQGSQVPGQMSQAPGQGSQAPAQASQAPVASRPGQQGEDEGGGEGSGGDSGRADAEWLLRTARPPAGGLGSGLELNVLVQRSMMPGRAGVELDPMDPGPHFMVQYLEQLELEDPTLDMLPEVARLLELQRRLLGQG</sequence>
<dbReference type="SUPFAM" id="SSF50965">
    <property type="entry name" value="Galactose oxidase, central domain"/>
    <property type="match status" value="1"/>
</dbReference>